<dbReference type="GO" id="GO:0006355">
    <property type="term" value="P:regulation of DNA-templated transcription"/>
    <property type="evidence" value="ECO:0007669"/>
    <property type="project" value="InterPro"/>
</dbReference>
<dbReference type="Proteomes" id="UP000431092">
    <property type="component" value="Unassembled WGS sequence"/>
</dbReference>
<evidence type="ECO:0000313" key="2">
    <source>
        <dbReference type="Proteomes" id="UP000431092"/>
    </source>
</evidence>
<evidence type="ECO:0008006" key="3">
    <source>
        <dbReference type="Google" id="ProtNLM"/>
    </source>
</evidence>
<dbReference type="SUPFAM" id="SSF46894">
    <property type="entry name" value="C-terminal effector domain of the bipartite response regulators"/>
    <property type="match status" value="1"/>
</dbReference>
<dbReference type="InterPro" id="IPR036388">
    <property type="entry name" value="WH-like_DNA-bd_sf"/>
</dbReference>
<proteinExistence type="predicted"/>
<accession>A0A6I3IFF0</accession>
<organism evidence="1 2">
    <name type="scientific">Arsenicicoccus cauae</name>
    <dbReference type="NCBI Taxonomy" id="2663847"/>
    <lineage>
        <taxon>Bacteria</taxon>
        <taxon>Bacillati</taxon>
        <taxon>Actinomycetota</taxon>
        <taxon>Actinomycetes</taxon>
        <taxon>Micrococcales</taxon>
        <taxon>Intrasporangiaceae</taxon>
        <taxon>Arsenicicoccus</taxon>
    </lineage>
</organism>
<dbReference type="SUPFAM" id="SSF46785">
    <property type="entry name" value="Winged helix' DNA-binding domain"/>
    <property type="match status" value="1"/>
</dbReference>
<dbReference type="InterPro" id="IPR016032">
    <property type="entry name" value="Sig_transdc_resp-reg_C-effctor"/>
</dbReference>
<dbReference type="GO" id="GO:0003677">
    <property type="term" value="F:DNA binding"/>
    <property type="evidence" value="ECO:0007669"/>
    <property type="project" value="InterPro"/>
</dbReference>
<dbReference type="Gene3D" id="1.10.10.10">
    <property type="entry name" value="Winged helix-like DNA-binding domain superfamily/Winged helix DNA-binding domain"/>
    <property type="match status" value="1"/>
</dbReference>
<reference evidence="1 2" key="1">
    <citation type="submission" date="2019-11" db="EMBL/GenBank/DDBJ databases">
        <title>Whole genome sequencing identifies a novel species of the genus Arsenicicoccus isolated from human blood.</title>
        <authorList>
            <person name="Jeong J.H."/>
            <person name="Kweon O.J."/>
            <person name="Kim H.R."/>
            <person name="Kim T.-H."/>
            <person name="Ha S.-M."/>
            <person name="Lee M.-K."/>
        </authorList>
    </citation>
    <scope>NUCLEOTIDE SEQUENCE [LARGE SCALE GENOMIC DNA]</scope>
    <source>
        <strain evidence="1 2">MKL-02</strain>
    </source>
</reference>
<dbReference type="InterPro" id="IPR036390">
    <property type="entry name" value="WH_DNA-bd_sf"/>
</dbReference>
<protein>
    <recommendedName>
        <fullName evidence="3">HTH luxR-type domain-containing protein</fullName>
    </recommendedName>
</protein>
<dbReference type="EMBL" id="WLVL01000039">
    <property type="protein sequence ID" value="MTB72437.1"/>
    <property type="molecule type" value="Genomic_DNA"/>
</dbReference>
<dbReference type="AlphaFoldDB" id="A0A6I3IFF0"/>
<dbReference type="RefSeq" id="WP_154593722.1">
    <property type="nucleotide sequence ID" value="NZ_CP171001.1"/>
</dbReference>
<sequence length="332" mass="36366">MTSFLSSLDIDRDAERLYRRVLRSAPVSVDELAARLGWSEDAVRSAAVHLIDRGLVSENPDGTLDADDPRAAIGRLVESGLHDVRRRQGNLERTRNAIAHFAVDHAGVRAGVRRPTWEVVPSDLMTGVVLEGIQTTSGVIRSSAISAEWSPDGIEQVLDLSRRTIESGRSMRSLYPMAAIASASSRMWMARFAKVGEEQRLVREPLSEFVVFGDDLVLATTDWGSLEADYVKVRDPMLVAAFQRLFDLAWEAGQPPPDAAADDGDTRRLLTLLAAGHKDEVIARHLGVSLRTVRRRVALLMDEAGVETRFQLGMAVARRAAGSGGIPGRQRP</sequence>
<name>A0A6I3IFF0_9MICO</name>
<gene>
    <name evidence="1" type="ORF">GGG17_10750</name>
</gene>
<keyword evidence="2" id="KW-1185">Reference proteome</keyword>
<comment type="caution">
    <text evidence="1">The sequence shown here is derived from an EMBL/GenBank/DDBJ whole genome shotgun (WGS) entry which is preliminary data.</text>
</comment>
<evidence type="ECO:0000313" key="1">
    <source>
        <dbReference type="EMBL" id="MTB72437.1"/>
    </source>
</evidence>